<accession>A0ABQ7SZ33</accession>
<comment type="caution">
    <text evidence="1">The sequence shown here is derived from an EMBL/GenBank/DDBJ whole genome shotgun (WGS) entry which is preliminary data.</text>
</comment>
<evidence type="ECO:0000313" key="2">
    <source>
        <dbReference type="Proteomes" id="UP000826234"/>
    </source>
</evidence>
<dbReference type="SUPFAM" id="SSF52540">
    <property type="entry name" value="P-loop containing nucleoside triphosphate hydrolases"/>
    <property type="match status" value="1"/>
</dbReference>
<reference evidence="1 2" key="1">
    <citation type="journal article" date="2022" name="Gigascience">
        <title>A chromosome-level genome assembly and annotation of the desert horned lizard, Phrynosoma platyrhinos, provides insight into chromosomal rearrangements among reptiles.</title>
        <authorList>
            <person name="Koochekian N."/>
            <person name="Ascanio A."/>
            <person name="Farleigh K."/>
            <person name="Card D.C."/>
            <person name="Schield D.R."/>
            <person name="Castoe T.A."/>
            <person name="Jezkova T."/>
        </authorList>
    </citation>
    <scope>NUCLEOTIDE SEQUENCE [LARGE SCALE GENOMIC DNA]</scope>
    <source>
        <strain evidence="1">NK-2021</strain>
    </source>
</reference>
<dbReference type="InterPro" id="IPR027417">
    <property type="entry name" value="P-loop_NTPase"/>
</dbReference>
<sequence>MAEETSGVLNLEKFLIAPKDNKNELLFSYRGVLYPQRLCCAETFEALETMEVRNDDVLIVAYPKCGEYSFKEGLQGERIWYQFLPDYLMADALHPYGNYSVVAHDQV</sequence>
<dbReference type="EMBL" id="JAIPUX010003289">
    <property type="protein sequence ID" value="KAH0622566.1"/>
    <property type="molecule type" value="Genomic_DNA"/>
</dbReference>
<organism evidence="1 2">
    <name type="scientific">Phrynosoma platyrhinos</name>
    <name type="common">Desert horned lizard</name>
    <dbReference type="NCBI Taxonomy" id="52577"/>
    <lineage>
        <taxon>Eukaryota</taxon>
        <taxon>Metazoa</taxon>
        <taxon>Chordata</taxon>
        <taxon>Craniata</taxon>
        <taxon>Vertebrata</taxon>
        <taxon>Euteleostomi</taxon>
        <taxon>Lepidosauria</taxon>
        <taxon>Squamata</taxon>
        <taxon>Bifurcata</taxon>
        <taxon>Unidentata</taxon>
        <taxon>Episquamata</taxon>
        <taxon>Toxicofera</taxon>
        <taxon>Iguania</taxon>
        <taxon>Phrynosomatidae</taxon>
        <taxon>Phrynosomatinae</taxon>
        <taxon>Phrynosoma</taxon>
    </lineage>
</organism>
<name>A0ABQ7SZ33_PHRPL</name>
<evidence type="ECO:0000313" key="1">
    <source>
        <dbReference type="EMBL" id="KAH0622566.1"/>
    </source>
</evidence>
<keyword evidence="2" id="KW-1185">Reference proteome</keyword>
<proteinExistence type="predicted"/>
<dbReference type="Gene3D" id="3.40.50.300">
    <property type="entry name" value="P-loop containing nucleotide triphosphate hydrolases"/>
    <property type="match status" value="1"/>
</dbReference>
<protein>
    <submittedName>
        <fullName evidence="1">Uncharacterized protein</fullName>
    </submittedName>
</protein>
<gene>
    <name evidence="1" type="ORF">JD844_024971</name>
</gene>
<dbReference type="Proteomes" id="UP000826234">
    <property type="component" value="Unassembled WGS sequence"/>
</dbReference>